<organism evidence="1 2">
    <name type="scientific">Prunus dulcis</name>
    <name type="common">Almond</name>
    <name type="synonym">Amygdalus dulcis</name>
    <dbReference type="NCBI Taxonomy" id="3755"/>
    <lineage>
        <taxon>Eukaryota</taxon>
        <taxon>Viridiplantae</taxon>
        <taxon>Streptophyta</taxon>
        <taxon>Embryophyta</taxon>
        <taxon>Tracheophyta</taxon>
        <taxon>Spermatophyta</taxon>
        <taxon>Magnoliopsida</taxon>
        <taxon>eudicotyledons</taxon>
        <taxon>Gunneridae</taxon>
        <taxon>Pentapetalae</taxon>
        <taxon>rosids</taxon>
        <taxon>fabids</taxon>
        <taxon>Rosales</taxon>
        <taxon>Rosaceae</taxon>
        <taxon>Amygdaloideae</taxon>
        <taxon>Amygdaleae</taxon>
        <taxon>Prunus</taxon>
    </lineage>
</organism>
<accession>A0AAD4WFQ5</accession>
<name>A0AAD4WFQ5_PRUDU</name>
<dbReference type="EMBL" id="JAJFAZ020000003">
    <property type="protein sequence ID" value="KAI5341252.1"/>
    <property type="molecule type" value="Genomic_DNA"/>
</dbReference>
<sequence length="197" mass="21886">MQKDRNASFQKFNKLLREARLQIQGNAKVSNGLIGEQHCVKLRLGCNECCSIMDPGLGIGPMIVQQIHKLRRSSLTEDLRDAFDIVDAIYMLEGGLFLDELRDHRRSDPASAAAQPQLMDLLHNHRSNAQSRVHNAATFVAAKSKLDTVLLPNESIGHFGIALYLQPRLSEEFIEFLEACISALWNACRGVCSALSA</sequence>
<keyword evidence="2" id="KW-1185">Reference proteome</keyword>
<reference evidence="1 2" key="1">
    <citation type="journal article" date="2022" name="G3 (Bethesda)">
        <title>Whole-genome sequence and methylome profiling of the almond [Prunus dulcis (Mill.) D.A. Webb] cultivar 'Nonpareil'.</title>
        <authorList>
            <person name="D'Amico-Willman K.M."/>
            <person name="Ouma W.Z."/>
            <person name="Meulia T."/>
            <person name="Sideli G.M."/>
            <person name="Gradziel T.M."/>
            <person name="Fresnedo-Ramirez J."/>
        </authorList>
    </citation>
    <scope>NUCLEOTIDE SEQUENCE [LARGE SCALE GENOMIC DNA]</scope>
    <source>
        <strain evidence="1">Clone GOH B32 T37-40</strain>
    </source>
</reference>
<protein>
    <submittedName>
        <fullName evidence="1">Uncharacterized protein</fullName>
    </submittedName>
</protein>
<proteinExistence type="predicted"/>
<dbReference type="Proteomes" id="UP001054821">
    <property type="component" value="Chromosome 3"/>
</dbReference>
<evidence type="ECO:0000313" key="2">
    <source>
        <dbReference type="Proteomes" id="UP001054821"/>
    </source>
</evidence>
<dbReference type="AlphaFoldDB" id="A0AAD4WFQ5"/>
<gene>
    <name evidence="1" type="ORF">L3X38_020526</name>
</gene>
<comment type="caution">
    <text evidence="1">The sequence shown here is derived from an EMBL/GenBank/DDBJ whole genome shotgun (WGS) entry which is preliminary data.</text>
</comment>
<evidence type="ECO:0000313" key="1">
    <source>
        <dbReference type="EMBL" id="KAI5341252.1"/>
    </source>
</evidence>